<dbReference type="Proteomes" id="UP000520011">
    <property type="component" value="Unassembled WGS sequence"/>
</dbReference>
<reference evidence="2 3" key="1">
    <citation type="submission" date="2020-08" db="EMBL/GenBank/DDBJ databases">
        <title>Genomic Encyclopedia of Type Strains, Phase IV (KMG-IV): sequencing the most valuable type-strain genomes for metagenomic binning, comparative biology and taxonomic classification.</title>
        <authorList>
            <person name="Goeker M."/>
        </authorList>
    </citation>
    <scope>NUCLEOTIDE SEQUENCE [LARGE SCALE GENOMIC DNA]</scope>
    <source>
        <strain evidence="2 3">DSM 16325</strain>
    </source>
</reference>
<accession>A0A7W8IM78</accession>
<name>A0A7W8IM78_9BACL</name>
<dbReference type="InterPro" id="IPR025923">
    <property type="entry name" value="YodL-like_dom"/>
</dbReference>
<dbReference type="AlphaFoldDB" id="A0A7W8IM78"/>
<dbReference type="Pfam" id="PF14191">
    <property type="entry name" value="YodL"/>
    <property type="match status" value="1"/>
</dbReference>
<feature type="domain" description="YodL-like" evidence="1">
    <location>
        <begin position="33"/>
        <end position="99"/>
    </location>
</feature>
<protein>
    <recommendedName>
        <fullName evidence="1">YodL-like domain-containing protein</fullName>
    </recommendedName>
</protein>
<keyword evidence="3" id="KW-1185">Reference proteome</keyword>
<comment type="caution">
    <text evidence="2">The sequence shown here is derived from an EMBL/GenBank/DDBJ whole genome shotgun (WGS) entry which is preliminary data.</text>
</comment>
<gene>
    <name evidence="2" type="ORF">HNQ34_000091</name>
</gene>
<dbReference type="EMBL" id="JACHEP010000001">
    <property type="protein sequence ID" value="MBB5323014.1"/>
    <property type="molecule type" value="Genomic_DNA"/>
</dbReference>
<dbReference type="RefSeq" id="WP_183250810.1">
    <property type="nucleotide sequence ID" value="NZ_JACHEP010000001.1"/>
</dbReference>
<sequence>MAYLFVKKMLKTKQTYDVTLFQTPMFGQVKGYEQVYRLTMAASMHDEVLSTIYRMFNVADLRPKDYKARYVSTGDIVLIDEGVHGQTYYKLCSEGWKKINRLHIR</sequence>
<evidence type="ECO:0000313" key="2">
    <source>
        <dbReference type="EMBL" id="MBB5323014.1"/>
    </source>
</evidence>
<evidence type="ECO:0000313" key="3">
    <source>
        <dbReference type="Proteomes" id="UP000520011"/>
    </source>
</evidence>
<evidence type="ECO:0000259" key="1">
    <source>
        <dbReference type="Pfam" id="PF14191"/>
    </source>
</evidence>
<proteinExistence type="predicted"/>
<organism evidence="2 3">
    <name type="scientific">Anoxybacteroides tepidamans</name>
    <dbReference type="NCBI Taxonomy" id="265948"/>
    <lineage>
        <taxon>Bacteria</taxon>
        <taxon>Bacillati</taxon>
        <taxon>Bacillota</taxon>
        <taxon>Bacilli</taxon>
        <taxon>Bacillales</taxon>
        <taxon>Anoxybacillaceae</taxon>
        <taxon>Anoxybacteroides</taxon>
    </lineage>
</organism>